<feature type="compositionally biased region" description="Acidic residues" evidence="6">
    <location>
        <begin position="130"/>
        <end position="142"/>
    </location>
</feature>
<evidence type="ECO:0000259" key="7">
    <source>
        <dbReference type="PROSITE" id="PS50832"/>
    </source>
</evidence>
<organism evidence="8 9">
    <name type="scientific">Blomia tropicalis</name>
    <name type="common">Mite</name>
    <dbReference type="NCBI Taxonomy" id="40697"/>
    <lineage>
        <taxon>Eukaryota</taxon>
        <taxon>Metazoa</taxon>
        <taxon>Ecdysozoa</taxon>
        <taxon>Arthropoda</taxon>
        <taxon>Chelicerata</taxon>
        <taxon>Arachnida</taxon>
        <taxon>Acari</taxon>
        <taxon>Acariformes</taxon>
        <taxon>Sarcoptiformes</taxon>
        <taxon>Astigmata</taxon>
        <taxon>Glycyphagoidea</taxon>
        <taxon>Echimyopodidae</taxon>
        <taxon>Blomia</taxon>
    </lineage>
</organism>
<feature type="region of interest" description="Disordered" evidence="6">
    <location>
        <begin position="104"/>
        <end position="172"/>
    </location>
</feature>
<keyword evidence="5" id="KW-0396">Initiation factor</keyword>
<dbReference type="Pfam" id="PF01176">
    <property type="entry name" value="eIF-1a"/>
    <property type="match status" value="1"/>
</dbReference>
<feature type="domain" description="S1-like" evidence="7">
    <location>
        <begin position="22"/>
        <end position="84"/>
    </location>
</feature>
<feature type="compositionally biased region" description="Acidic residues" evidence="6">
    <location>
        <begin position="153"/>
        <end position="166"/>
    </location>
</feature>
<sequence length="172" mass="20291">MTQATKKKHVTREVIDNFEFPDEDQEIVQIIRGCGNNLHEVITPEGEKYLVSMPTKFRRSIWIKRGDYCVVTPIKEGNKVRAEISSILLKDQIRHYKLNDRWPKQFDDNNKLPDTTDQDQKLNCNKDNDSDNDESDDFEDDLVPNNNRLYYDESSEDSEENSDEDRWDTNQT</sequence>
<comment type="caution">
    <text evidence="8">The sequence shown here is derived from an EMBL/GenBank/DDBJ whole genome shotgun (WGS) entry which is preliminary data.</text>
</comment>
<dbReference type="EMBL" id="JAPWDV010000003">
    <property type="protein sequence ID" value="KAJ6217785.1"/>
    <property type="molecule type" value="Genomic_DNA"/>
</dbReference>
<evidence type="ECO:0000256" key="6">
    <source>
        <dbReference type="SAM" id="MobiDB-lite"/>
    </source>
</evidence>
<gene>
    <name evidence="8" type="ORF">RDWZM_008942</name>
</gene>
<evidence type="ECO:0000256" key="1">
    <source>
        <dbReference type="ARBA" id="ARBA00007340"/>
    </source>
</evidence>
<dbReference type="Gene3D" id="2.40.50.140">
    <property type="entry name" value="Nucleic acid-binding proteins"/>
    <property type="match status" value="1"/>
</dbReference>
<dbReference type="GO" id="GO:0005634">
    <property type="term" value="C:nucleus"/>
    <property type="evidence" value="ECO:0007669"/>
    <property type="project" value="TreeGrafter"/>
</dbReference>
<dbReference type="SUPFAM" id="SSF50249">
    <property type="entry name" value="Nucleic acid-binding proteins"/>
    <property type="match status" value="1"/>
</dbReference>
<dbReference type="Proteomes" id="UP001142055">
    <property type="component" value="Chromosome 3"/>
</dbReference>
<dbReference type="SMART" id="SM00652">
    <property type="entry name" value="eIF1a"/>
    <property type="match status" value="1"/>
</dbReference>
<dbReference type="PROSITE" id="PS50832">
    <property type="entry name" value="S1_IF1_TYPE"/>
    <property type="match status" value="1"/>
</dbReference>
<reference evidence="8" key="1">
    <citation type="submission" date="2022-12" db="EMBL/GenBank/DDBJ databases">
        <title>Genome assemblies of Blomia tropicalis.</title>
        <authorList>
            <person name="Cui Y."/>
        </authorList>
    </citation>
    <scope>NUCLEOTIDE SEQUENCE</scope>
    <source>
        <tissue evidence="8">Adult mites</tissue>
    </source>
</reference>
<dbReference type="PANTHER" id="PTHR21641:SF0">
    <property type="entry name" value="RNA-BINDING PROTEIN EIF1AD-RELATED"/>
    <property type="match status" value="1"/>
</dbReference>
<evidence type="ECO:0000256" key="4">
    <source>
        <dbReference type="ARBA" id="ARBA00031998"/>
    </source>
</evidence>
<feature type="compositionally biased region" description="Basic and acidic residues" evidence="6">
    <location>
        <begin position="118"/>
        <end position="129"/>
    </location>
</feature>
<dbReference type="InterPro" id="IPR001253">
    <property type="entry name" value="TIF_eIF-1A"/>
</dbReference>
<keyword evidence="3" id="KW-0694">RNA-binding</keyword>
<accession>A0A9Q0M259</accession>
<dbReference type="InterPro" id="IPR039294">
    <property type="entry name" value="EIF1AD"/>
</dbReference>
<evidence type="ECO:0000256" key="3">
    <source>
        <dbReference type="ARBA" id="ARBA00022884"/>
    </source>
</evidence>
<name>A0A9Q0M259_BLOTA</name>
<protein>
    <recommendedName>
        <fullName evidence="2">Probable RNA-binding protein EIF1AD</fullName>
    </recommendedName>
    <alternativeName>
        <fullName evidence="4">Eukaryotic translation initiation factor 1A domain-containing protein</fullName>
    </alternativeName>
</protein>
<evidence type="ECO:0000313" key="9">
    <source>
        <dbReference type="Proteomes" id="UP001142055"/>
    </source>
</evidence>
<dbReference type="InterPro" id="IPR006196">
    <property type="entry name" value="RNA-binding_domain_S1_IF1"/>
</dbReference>
<dbReference type="GO" id="GO:0003723">
    <property type="term" value="F:RNA binding"/>
    <property type="evidence" value="ECO:0007669"/>
    <property type="project" value="UniProtKB-KW"/>
</dbReference>
<dbReference type="GO" id="GO:0003743">
    <property type="term" value="F:translation initiation factor activity"/>
    <property type="evidence" value="ECO:0007669"/>
    <property type="project" value="UniProtKB-UniRule"/>
</dbReference>
<evidence type="ECO:0000256" key="2">
    <source>
        <dbReference type="ARBA" id="ARBA00020989"/>
    </source>
</evidence>
<evidence type="ECO:0000256" key="5">
    <source>
        <dbReference type="PROSITE-ProRule" id="PRU00181"/>
    </source>
</evidence>
<dbReference type="InterPro" id="IPR012340">
    <property type="entry name" value="NA-bd_OB-fold"/>
</dbReference>
<comment type="similarity">
    <text evidence="1">Belongs to the EIF1AD family.</text>
</comment>
<evidence type="ECO:0000313" key="8">
    <source>
        <dbReference type="EMBL" id="KAJ6217785.1"/>
    </source>
</evidence>
<keyword evidence="5" id="KW-0648">Protein biosynthesis</keyword>
<dbReference type="AlphaFoldDB" id="A0A9Q0M259"/>
<keyword evidence="9" id="KW-1185">Reference proteome</keyword>
<proteinExistence type="inferred from homology"/>
<dbReference type="PANTHER" id="PTHR21641">
    <property type="entry name" value="TRANSLATION INITIATION FACTOR-RELATED"/>
    <property type="match status" value="1"/>
</dbReference>
<dbReference type="OMA" id="PNRMQAP"/>